<dbReference type="EMBL" id="BX548175">
    <property type="protein sequence ID" value="CAE21468.1"/>
    <property type="molecule type" value="Genomic_DNA"/>
</dbReference>
<keyword evidence="1" id="KW-0812">Transmembrane</keyword>
<dbReference type="Proteomes" id="UP000001423">
    <property type="component" value="Chromosome"/>
</dbReference>
<organism evidence="2 3">
    <name type="scientific">Prochlorococcus marinus (strain MIT 9313)</name>
    <dbReference type="NCBI Taxonomy" id="74547"/>
    <lineage>
        <taxon>Bacteria</taxon>
        <taxon>Bacillati</taxon>
        <taxon>Cyanobacteriota</taxon>
        <taxon>Cyanophyceae</taxon>
        <taxon>Synechococcales</taxon>
        <taxon>Prochlorococcaceae</taxon>
        <taxon>Prochlorococcus</taxon>
    </lineage>
</organism>
<sequence length="279" mass="31226">MLKPERILPSRGMILLITGLMTASALAWFGAQLIAPESRALGNREILNRQVKDLLDQQNNGDLNTEEQQKLLERLLVLGRNEEAMTQIELLMARQPKTWLWKLMLAELKREQGDRDGAQKDINQLITIQPHNLEVLQLKILLDLEAGREKAAVAELKKRFGSKTKGKRIPIGLLLADLQRQTGQTKAAAALYRVLSNESPTDARPLLALALMRQEQGQDQQAQTLLQEARERRNKPGEADPLIDGLASQWRLNSIRTKGSNTVLRADSPKPQNSPIPGP</sequence>
<proteinExistence type="predicted"/>
<keyword evidence="1" id="KW-1133">Transmembrane helix</keyword>
<feature type="transmembrane region" description="Helical" evidence="1">
    <location>
        <begin position="12"/>
        <end position="31"/>
    </location>
</feature>
<dbReference type="eggNOG" id="COG0457">
    <property type="taxonomic scope" value="Bacteria"/>
</dbReference>
<evidence type="ECO:0000313" key="2">
    <source>
        <dbReference type="EMBL" id="CAE21468.1"/>
    </source>
</evidence>
<gene>
    <name evidence="2" type="ordered locus">PMT_1293</name>
</gene>
<evidence type="ECO:0008006" key="4">
    <source>
        <dbReference type="Google" id="ProtNLM"/>
    </source>
</evidence>
<dbReference type="InterPro" id="IPR011990">
    <property type="entry name" value="TPR-like_helical_dom_sf"/>
</dbReference>
<keyword evidence="3" id="KW-1185">Reference proteome</keyword>
<evidence type="ECO:0000256" key="1">
    <source>
        <dbReference type="SAM" id="Phobius"/>
    </source>
</evidence>
<dbReference type="SUPFAM" id="SSF48452">
    <property type="entry name" value="TPR-like"/>
    <property type="match status" value="1"/>
</dbReference>
<reference evidence="2 3" key="1">
    <citation type="journal article" date="2003" name="Nature">
        <title>Genome divergence in two Prochlorococcus ecotypes reflects oceanic niche differentiation.</title>
        <authorList>
            <person name="Rocap G."/>
            <person name="Larimer F.W."/>
            <person name="Lamerdin J.E."/>
            <person name="Malfatti S."/>
            <person name="Chain P."/>
            <person name="Ahlgren N.A."/>
            <person name="Arellano A."/>
            <person name="Coleman M."/>
            <person name="Hauser L."/>
            <person name="Hess W.R."/>
            <person name="Johnson Z.I."/>
            <person name="Land M.L."/>
            <person name="Lindell D."/>
            <person name="Post A.F."/>
            <person name="Regala W."/>
            <person name="Shah M."/>
            <person name="Shaw S.L."/>
            <person name="Steglich C."/>
            <person name="Sullivan M.B."/>
            <person name="Ting C.S."/>
            <person name="Tolonen A."/>
            <person name="Webb E.A."/>
            <person name="Zinser E.R."/>
            <person name="Chisholm S.W."/>
        </authorList>
    </citation>
    <scope>NUCLEOTIDE SEQUENCE [LARGE SCALE GENOMIC DNA]</scope>
    <source>
        <strain evidence="3">MIT 9313</strain>
    </source>
</reference>
<dbReference type="Gene3D" id="1.25.40.10">
    <property type="entry name" value="Tetratricopeptide repeat domain"/>
    <property type="match status" value="1"/>
</dbReference>
<dbReference type="HOGENOM" id="CLU_085005_0_0_3"/>
<name>Q7V680_PROMM</name>
<evidence type="ECO:0000313" key="3">
    <source>
        <dbReference type="Proteomes" id="UP000001423"/>
    </source>
</evidence>
<protein>
    <recommendedName>
        <fullName evidence="4">Photosystem II assembly factor</fullName>
    </recommendedName>
</protein>
<dbReference type="KEGG" id="pmt:PMT_1293"/>
<keyword evidence="1" id="KW-0472">Membrane</keyword>
<dbReference type="AlphaFoldDB" id="Q7V680"/>
<accession>Q7V680</accession>